<gene>
    <name evidence="2" type="ORF">GN958_ATG10192</name>
</gene>
<accession>A0A8S9UME4</accession>
<reference evidence="2" key="1">
    <citation type="submission" date="2020-03" db="EMBL/GenBank/DDBJ databases">
        <title>Hybrid Assembly of Korean Phytophthora infestans isolates.</title>
        <authorList>
            <person name="Prokchorchik M."/>
            <person name="Lee Y."/>
            <person name="Seo J."/>
            <person name="Cho J.-H."/>
            <person name="Park Y.-E."/>
            <person name="Jang D.-C."/>
            <person name="Im J.-S."/>
            <person name="Choi J.-G."/>
            <person name="Park H.-J."/>
            <person name="Lee G.-B."/>
            <person name="Lee Y.-G."/>
            <person name="Hong S.-Y."/>
            <person name="Cho K."/>
            <person name="Sohn K.H."/>
        </authorList>
    </citation>
    <scope>NUCLEOTIDE SEQUENCE</scope>
    <source>
        <strain evidence="2">KR_2_A2</strain>
    </source>
</reference>
<feature type="region of interest" description="Disordered" evidence="1">
    <location>
        <begin position="1"/>
        <end position="74"/>
    </location>
</feature>
<protein>
    <submittedName>
        <fullName evidence="2">Uncharacterized protein</fullName>
    </submittedName>
</protein>
<dbReference type="Proteomes" id="UP000704712">
    <property type="component" value="Unassembled WGS sequence"/>
</dbReference>
<feature type="compositionally biased region" description="Polar residues" evidence="1">
    <location>
        <begin position="1"/>
        <end position="10"/>
    </location>
</feature>
<dbReference type="EMBL" id="JAACNO010001437">
    <property type="protein sequence ID" value="KAF4140612.1"/>
    <property type="molecule type" value="Genomic_DNA"/>
</dbReference>
<evidence type="ECO:0000313" key="3">
    <source>
        <dbReference type="Proteomes" id="UP000704712"/>
    </source>
</evidence>
<proteinExistence type="predicted"/>
<evidence type="ECO:0000256" key="1">
    <source>
        <dbReference type="SAM" id="MobiDB-lite"/>
    </source>
</evidence>
<name>A0A8S9UME4_PHYIN</name>
<sequence length="74" mass="8040">MCKESGQSDQAAIGARAAVGQSVQVPVMHYDSGSACDIGNANEEDDIPYRRRSSRPQKPTNRAVESRFAKQEAD</sequence>
<evidence type="ECO:0000313" key="2">
    <source>
        <dbReference type="EMBL" id="KAF4140612.1"/>
    </source>
</evidence>
<comment type="caution">
    <text evidence="2">The sequence shown here is derived from an EMBL/GenBank/DDBJ whole genome shotgun (WGS) entry which is preliminary data.</text>
</comment>
<organism evidence="2 3">
    <name type="scientific">Phytophthora infestans</name>
    <name type="common">Potato late blight agent</name>
    <name type="synonym">Botrytis infestans</name>
    <dbReference type="NCBI Taxonomy" id="4787"/>
    <lineage>
        <taxon>Eukaryota</taxon>
        <taxon>Sar</taxon>
        <taxon>Stramenopiles</taxon>
        <taxon>Oomycota</taxon>
        <taxon>Peronosporomycetes</taxon>
        <taxon>Peronosporales</taxon>
        <taxon>Peronosporaceae</taxon>
        <taxon>Phytophthora</taxon>
    </lineage>
</organism>
<feature type="compositionally biased region" description="Basic and acidic residues" evidence="1">
    <location>
        <begin position="64"/>
        <end position="74"/>
    </location>
</feature>
<dbReference type="AlphaFoldDB" id="A0A8S9UME4"/>